<keyword evidence="6" id="KW-1185">Reference proteome</keyword>
<evidence type="ECO:0000313" key="5">
    <source>
        <dbReference type="EMBL" id="TVU12504.1"/>
    </source>
</evidence>
<dbReference type="InterPro" id="IPR046364">
    <property type="entry name" value="Exo70_C"/>
</dbReference>
<protein>
    <recommendedName>
        <fullName evidence="3">Exocyst subunit Exo70 family protein</fullName>
    </recommendedName>
</protein>
<evidence type="ECO:0000256" key="1">
    <source>
        <dbReference type="ARBA" id="ARBA00006756"/>
    </source>
</evidence>
<proteinExistence type="inferred from homology"/>
<dbReference type="PANTHER" id="PTHR12542:SF40">
    <property type="entry name" value="EXOCYST SUBUNIT EXO70 FAMILY PROTEIN"/>
    <property type="match status" value="1"/>
</dbReference>
<comment type="similarity">
    <text evidence="1 3">Belongs to the EXO70 family.</text>
</comment>
<evidence type="ECO:0000313" key="6">
    <source>
        <dbReference type="Proteomes" id="UP000324897"/>
    </source>
</evidence>
<gene>
    <name evidence="5" type="ORF">EJB05_46155</name>
</gene>
<accession>A0A5J9TMF9</accession>
<dbReference type="OrthoDB" id="663845at2759"/>
<dbReference type="Proteomes" id="UP000324897">
    <property type="component" value="Chromosome 3"/>
</dbReference>
<dbReference type="PANTHER" id="PTHR12542">
    <property type="entry name" value="EXOCYST COMPLEX PROTEIN EXO70"/>
    <property type="match status" value="1"/>
</dbReference>
<keyword evidence="2 3" id="KW-0813">Transport</keyword>
<dbReference type="InterPro" id="IPR004140">
    <property type="entry name" value="Exo70"/>
</dbReference>
<evidence type="ECO:0000256" key="3">
    <source>
        <dbReference type="RuleBase" id="RU365026"/>
    </source>
</evidence>
<dbReference type="GO" id="GO:0005546">
    <property type="term" value="F:phosphatidylinositol-4,5-bisphosphate binding"/>
    <property type="evidence" value="ECO:0007669"/>
    <property type="project" value="InterPro"/>
</dbReference>
<dbReference type="GO" id="GO:0000145">
    <property type="term" value="C:exocyst"/>
    <property type="evidence" value="ECO:0007669"/>
    <property type="project" value="InterPro"/>
</dbReference>
<keyword evidence="3" id="KW-0653">Protein transport</keyword>
<dbReference type="InterPro" id="IPR016159">
    <property type="entry name" value="Cullin_repeat-like_dom_sf"/>
</dbReference>
<reference evidence="5 6" key="1">
    <citation type="journal article" date="2019" name="Sci. Rep.">
        <title>A high-quality genome of Eragrostis curvula grass provides insights into Poaceae evolution and supports new strategies to enhance forage quality.</title>
        <authorList>
            <person name="Carballo J."/>
            <person name="Santos B.A.C.M."/>
            <person name="Zappacosta D."/>
            <person name="Garbus I."/>
            <person name="Selva J.P."/>
            <person name="Gallo C.A."/>
            <person name="Diaz A."/>
            <person name="Albertini E."/>
            <person name="Caccamo M."/>
            <person name="Echenique V."/>
        </authorList>
    </citation>
    <scope>NUCLEOTIDE SEQUENCE [LARGE SCALE GENOMIC DNA]</scope>
    <source>
        <strain evidence="6">cv. Victoria</strain>
        <tissue evidence="5">Leaf</tissue>
    </source>
</reference>
<evidence type="ECO:0000259" key="4">
    <source>
        <dbReference type="Pfam" id="PF03081"/>
    </source>
</evidence>
<feature type="non-terminal residue" evidence="5">
    <location>
        <position position="1"/>
    </location>
</feature>
<organism evidence="5 6">
    <name type="scientific">Eragrostis curvula</name>
    <name type="common">weeping love grass</name>
    <dbReference type="NCBI Taxonomy" id="38414"/>
    <lineage>
        <taxon>Eukaryota</taxon>
        <taxon>Viridiplantae</taxon>
        <taxon>Streptophyta</taxon>
        <taxon>Embryophyta</taxon>
        <taxon>Tracheophyta</taxon>
        <taxon>Spermatophyta</taxon>
        <taxon>Magnoliopsida</taxon>
        <taxon>Liliopsida</taxon>
        <taxon>Poales</taxon>
        <taxon>Poaceae</taxon>
        <taxon>PACMAD clade</taxon>
        <taxon>Chloridoideae</taxon>
        <taxon>Eragrostideae</taxon>
        <taxon>Eragrostidinae</taxon>
        <taxon>Eragrostis</taxon>
    </lineage>
</organism>
<dbReference type="Gramene" id="TVU12504">
    <property type="protein sequence ID" value="TVU12504"/>
    <property type="gene ID" value="EJB05_46155"/>
</dbReference>
<comment type="function">
    <text evidence="3">Component of the exocyst complex.</text>
</comment>
<dbReference type="GO" id="GO:0006887">
    <property type="term" value="P:exocytosis"/>
    <property type="evidence" value="ECO:0007669"/>
    <property type="project" value="UniProtKB-KW"/>
</dbReference>
<dbReference type="GO" id="GO:0015031">
    <property type="term" value="P:protein transport"/>
    <property type="evidence" value="ECO:0007669"/>
    <property type="project" value="UniProtKB-KW"/>
</dbReference>
<feature type="domain" description="Exocyst complex subunit Exo70 C-terminal" evidence="4">
    <location>
        <begin position="484"/>
        <end position="588"/>
    </location>
</feature>
<dbReference type="Gene3D" id="1.20.1280.170">
    <property type="entry name" value="Exocyst complex component Exo70"/>
    <property type="match status" value="3"/>
</dbReference>
<dbReference type="SUPFAM" id="SSF74788">
    <property type="entry name" value="Cullin repeat-like"/>
    <property type="match status" value="2"/>
</dbReference>
<dbReference type="AlphaFoldDB" id="A0A5J9TMF9"/>
<feature type="domain" description="Exocyst complex subunit Exo70 C-terminal" evidence="4">
    <location>
        <begin position="595"/>
        <end position="677"/>
    </location>
</feature>
<name>A0A5J9TMF9_9POAL</name>
<comment type="caution">
    <text evidence="5">The sequence shown here is derived from an EMBL/GenBank/DDBJ whole genome shotgun (WGS) entry which is preliminary data.</text>
</comment>
<keyword evidence="3" id="KW-0268">Exocytosis</keyword>
<sequence length="749" mass="85640">MQYGGDTVAPMLGSVQLEYSPLCIYRDAIRRVSVSGCRSVQFFPAISNDGSSISSASSSTLDYSSTRSISYDGDLFFSGRGGTDPDGFQELRDIALQMIHDGYLKGLIKAFRGVSSPSVAVNHGGLFRGPDPDELLLRSWFSELDVEWVLRTGKFVDISMVMRLEDGCVSLQDLMERWIRALKTMVQVLCITHQELRTTVPTVGVVRNAIRYLRIDFAAGKKAKPEEEEARFARFAEVSILKMLAFVDAVATAALNDQQAPQTLPGMLRVYSCIVDDSSAILAMFEDASNTGTASMFEDMNCIFLEKRKKLSGVILIMMEKVRVSFLINDSWQVSLVEPEGVHRSTKLMMNYIILLSRNEGALNSVLQDQQRFRMFLAETDYYPNSVVILIKDMISCLEKQLEKVNTRSGPGLRYIFLMNNCSFISQKVSSLLLPSWTEDHKIQRSRKRIARERIPSMEDYINQPDPNLLQKIETDSNLDGLVRIQRYIEAYLDASWNPVLSCLYLPYGIQGCRGALAKFKSEFKRTYVVQKMWKVPNPELRKRLRKAIVEKVISGYNMYLVDRTTMGNHNRSTPGSTPNELEEMLEEMLSPWSLLLPSWTPIDESRIHRYMETYVDISWGPVMSCLYVDTYYGLRKYSSLARFELEFQKTYATQKFWKVSNPELMQRLRKAMIEKLPQVLLTEQTTRGKSNTPPKDTPLELEELLEELFEGYWKYILHIRKGNVSYENQINIVGMQIKTFGEPNINVT</sequence>
<feature type="domain" description="Exocyst complex subunit Exo70 C-terminal" evidence="4">
    <location>
        <begin position="177"/>
        <end position="451"/>
    </location>
</feature>
<feature type="non-terminal residue" evidence="5">
    <location>
        <position position="749"/>
    </location>
</feature>
<dbReference type="Pfam" id="PF03081">
    <property type="entry name" value="Exo70_C"/>
    <property type="match status" value="3"/>
</dbReference>
<dbReference type="EMBL" id="RWGY01000039">
    <property type="protein sequence ID" value="TVU12504.1"/>
    <property type="molecule type" value="Genomic_DNA"/>
</dbReference>
<evidence type="ECO:0000256" key="2">
    <source>
        <dbReference type="ARBA" id="ARBA00022448"/>
    </source>
</evidence>